<name>A0ABV0NH18_9TELE</name>
<accession>A0ABV0NH18</accession>
<sequence length="102" mass="11191">MQVFVKPNSRCQSVTSARFYSLTVLSRSCHAVESPVTCAEAESLKTSDNDSSNNIMLAQILYVVMTNALPSPHLFIYDSKASVVNKSTNISLCSPPHVHLFN</sequence>
<keyword evidence="2" id="KW-1185">Reference proteome</keyword>
<evidence type="ECO:0000313" key="1">
    <source>
        <dbReference type="EMBL" id="MEQ2170691.1"/>
    </source>
</evidence>
<dbReference type="EMBL" id="JAHRIO010040085">
    <property type="protein sequence ID" value="MEQ2170691.1"/>
    <property type="molecule type" value="Genomic_DNA"/>
</dbReference>
<reference evidence="1 2" key="1">
    <citation type="submission" date="2021-06" db="EMBL/GenBank/DDBJ databases">
        <authorList>
            <person name="Palmer J.M."/>
        </authorList>
    </citation>
    <scope>NUCLEOTIDE SEQUENCE [LARGE SCALE GENOMIC DNA]</scope>
    <source>
        <strain evidence="1 2">GA_2019</strain>
        <tissue evidence="1">Muscle</tissue>
    </source>
</reference>
<gene>
    <name evidence="1" type="ORF">GOODEAATRI_002856</name>
</gene>
<evidence type="ECO:0000313" key="2">
    <source>
        <dbReference type="Proteomes" id="UP001476798"/>
    </source>
</evidence>
<protein>
    <submittedName>
        <fullName evidence="1">Uncharacterized protein</fullName>
    </submittedName>
</protein>
<comment type="caution">
    <text evidence="1">The sequence shown here is derived from an EMBL/GenBank/DDBJ whole genome shotgun (WGS) entry which is preliminary data.</text>
</comment>
<organism evidence="1 2">
    <name type="scientific">Goodea atripinnis</name>
    <dbReference type="NCBI Taxonomy" id="208336"/>
    <lineage>
        <taxon>Eukaryota</taxon>
        <taxon>Metazoa</taxon>
        <taxon>Chordata</taxon>
        <taxon>Craniata</taxon>
        <taxon>Vertebrata</taxon>
        <taxon>Euteleostomi</taxon>
        <taxon>Actinopterygii</taxon>
        <taxon>Neopterygii</taxon>
        <taxon>Teleostei</taxon>
        <taxon>Neoteleostei</taxon>
        <taxon>Acanthomorphata</taxon>
        <taxon>Ovalentaria</taxon>
        <taxon>Atherinomorphae</taxon>
        <taxon>Cyprinodontiformes</taxon>
        <taxon>Goodeidae</taxon>
        <taxon>Goodea</taxon>
    </lineage>
</organism>
<proteinExistence type="predicted"/>
<dbReference type="Proteomes" id="UP001476798">
    <property type="component" value="Unassembled WGS sequence"/>
</dbReference>